<proteinExistence type="predicted"/>
<dbReference type="RefSeq" id="WP_067540662.1">
    <property type="nucleotide sequence ID" value="NZ_AP025567.1"/>
</dbReference>
<keyword evidence="3" id="KW-0804">Transcription</keyword>
<accession>A0A415E7W5</accession>
<dbReference type="AlphaFoldDB" id="A0A415E7W5"/>
<dbReference type="STRING" id="1776384.GCA_900086585_03154"/>
<dbReference type="InterPro" id="IPR036390">
    <property type="entry name" value="WH_DNA-bd_sf"/>
</dbReference>
<feature type="domain" description="HTH gntR-type" evidence="4">
    <location>
        <begin position="9"/>
        <end position="77"/>
    </location>
</feature>
<name>A0A415E7W5_9FIRM</name>
<dbReference type="SUPFAM" id="SSF46785">
    <property type="entry name" value="Winged helix' DNA-binding domain"/>
    <property type="match status" value="1"/>
</dbReference>
<organism evidence="5 6">
    <name type="scientific">Emergencia timonensis</name>
    <dbReference type="NCBI Taxonomy" id="1776384"/>
    <lineage>
        <taxon>Bacteria</taxon>
        <taxon>Bacillati</taxon>
        <taxon>Bacillota</taxon>
        <taxon>Clostridia</taxon>
        <taxon>Peptostreptococcales</taxon>
        <taxon>Anaerovoracaceae</taxon>
        <taxon>Emergencia</taxon>
    </lineage>
</organism>
<protein>
    <submittedName>
        <fullName evidence="5">GntR family transcriptional regulator</fullName>
    </submittedName>
</protein>
<dbReference type="InterPro" id="IPR036388">
    <property type="entry name" value="WH-like_DNA-bd_sf"/>
</dbReference>
<dbReference type="OrthoDB" id="163333at2"/>
<evidence type="ECO:0000256" key="2">
    <source>
        <dbReference type="ARBA" id="ARBA00023125"/>
    </source>
</evidence>
<dbReference type="PROSITE" id="PS50949">
    <property type="entry name" value="HTH_GNTR"/>
    <property type="match status" value="1"/>
</dbReference>
<evidence type="ECO:0000256" key="3">
    <source>
        <dbReference type="ARBA" id="ARBA00023163"/>
    </source>
</evidence>
<evidence type="ECO:0000313" key="6">
    <source>
        <dbReference type="Proteomes" id="UP000284841"/>
    </source>
</evidence>
<keyword evidence="2" id="KW-0238">DNA-binding</keyword>
<dbReference type="PANTHER" id="PTHR38445">
    <property type="entry name" value="HTH-TYPE TRANSCRIPTIONAL REPRESSOR YTRA"/>
    <property type="match status" value="1"/>
</dbReference>
<gene>
    <name evidence="5" type="ORF">DW099_04320</name>
</gene>
<dbReference type="InterPro" id="IPR000524">
    <property type="entry name" value="Tscrpt_reg_HTH_GntR"/>
</dbReference>
<evidence type="ECO:0000259" key="4">
    <source>
        <dbReference type="PROSITE" id="PS50949"/>
    </source>
</evidence>
<dbReference type="CDD" id="cd07377">
    <property type="entry name" value="WHTH_GntR"/>
    <property type="match status" value="1"/>
</dbReference>
<dbReference type="GO" id="GO:0003700">
    <property type="term" value="F:DNA-binding transcription factor activity"/>
    <property type="evidence" value="ECO:0007669"/>
    <property type="project" value="InterPro"/>
</dbReference>
<dbReference type="PRINTS" id="PR00035">
    <property type="entry name" value="HTHGNTR"/>
</dbReference>
<comment type="caution">
    <text evidence="5">The sequence shown here is derived from an EMBL/GenBank/DDBJ whole genome shotgun (WGS) entry which is preliminary data.</text>
</comment>
<reference evidence="5 6" key="1">
    <citation type="submission" date="2018-08" db="EMBL/GenBank/DDBJ databases">
        <title>A genome reference for cultivated species of the human gut microbiota.</title>
        <authorList>
            <person name="Zou Y."/>
            <person name="Xue W."/>
            <person name="Luo G."/>
        </authorList>
    </citation>
    <scope>NUCLEOTIDE SEQUENCE [LARGE SCALE GENOMIC DNA]</scope>
    <source>
        <strain evidence="5 6">AM07-24</strain>
    </source>
</reference>
<dbReference type="SMART" id="SM00345">
    <property type="entry name" value="HTH_GNTR"/>
    <property type="match status" value="1"/>
</dbReference>
<keyword evidence="6" id="KW-1185">Reference proteome</keyword>
<evidence type="ECO:0000313" key="5">
    <source>
        <dbReference type="EMBL" id="RHJ89794.1"/>
    </source>
</evidence>
<dbReference type="GO" id="GO:0003677">
    <property type="term" value="F:DNA binding"/>
    <property type="evidence" value="ECO:0007669"/>
    <property type="project" value="UniProtKB-KW"/>
</dbReference>
<dbReference type="Pfam" id="PF00392">
    <property type="entry name" value="GntR"/>
    <property type="match status" value="1"/>
</dbReference>
<sequence>MDKLLNENLPIYMQIMDKIRAAIVSGELAAGAKVASVRELAEDFGVNPNTMQRALAELEREGLLISERTTGRFVTTDTAIIDQVRKEAAEKIVSEFLQKMKGLGFSKEQIEEFFREIDMSDGFGEAM</sequence>
<keyword evidence="1" id="KW-0805">Transcription regulation</keyword>
<dbReference type="Proteomes" id="UP000284841">
    <property type="component" value="Unassembled WGS sequence"/>
</dbReference>
<dbReference type="GeneID" id="83005464"/>
<dbReference type="PANTHER" id="PTHR38445:SF6">
    <property type="entry name" value="GNTR-FAMILY TRANSCRIPTIONAL REGULATOR"/>
    <property type="match status" value="1"/>
</dbReference>
<evidence type="ECO:0000256" key="1">
    <source>
        <dbReference type="ARBA" id="ARBA00023015"/>
    </source>
</evidence>
<dbReference type="EMBL" id="QRMS01000001">
    <property type="protein sequence ID" value="RHJ89794.1"/>
    <property type="molecule type" value="Genomic_DNA"/>
</dbReference>
<dbReference type="Gene3D" id="1.10.10.10">
    <property type="entry name" value="Winged helix-like DNA-binding domain superfamily/Winged helix DNA-binding domain"/>
    <property type="match status" value="1"/>
</dbReference>